<accession>Q9WHJ3</accession>
<dbReference type="GO" id="GO:0019031">
    <property type="term" value="C:viral envelope"/>
    <property type="evidence" value="ECO:0007669"/>
    <property type="project" value="UniProtKB-KW"/>
</dbReference>
<keyword evidence="1" id="KW-1133">Transmembrane helix</keyword>
<feature type="transmembrane region" description="Helical" evidence="1">
    <location>
        <begin position="1120"/>
        <end position="1143"/>
    </location>
</feature>
<name>Q9WHJ3_9RETR</name>
<reference evidence="2" key="1">
    <citation type="journal article" date="1999" name="J. Virol.">
        <title>Sequence and transcriptional analyses of the fish retroviruses walleye epidermal hyperplasia virus types 1 and 2: evidence for a gene duplication.</title>
        <authorList>
            <person name="LaPierre L.A."/>
            <person name="Holzschu D.L."/>
            <person name="Bowser P.R."/>
            <person name="Casey J.W."/>
        </authorList>
    </citation>
    <scope>NUCLEOTIDE SEQUENCE</scope>
</reference>
<organism evidence="2">
    <name type="scientific">Walleye epidermal hyperplasia virus 2</name>
    <dbReference type="NCBI Taxonomy" id="64461"/>
    <lineage>
        <taxon>Viruses</taxon>
        <taxon>Riboviria</taxon>
        <taxon>Pararnavirae</taxon>
        <taxon>Artverviricota</taxon>
        <taxon>Revtraviricetes</taxon>
        <taxon>Ortervirales</taxon>
        <taxon>Retroviridae</taxon>
        <taxon>Orthoretrovirinae</taxon>
        <taxon>Epsilonretrovirus</taxon>
        <taxon>Epsilonretrovirus walepihyp2</taxon>
    </lineage>
</organism>
<protein>
    <submittedName>
        <fullName evidence="2">Envelope polyprotein</fullName>
    </submittedName>
</protein>
<keyword evidence="2" id="KW-0261">Viral envelope protein</keyword>
<sequence>MDSSRLLQIAAIIICAAGRARGTLTPQLYGLGEEAPPTNSSPRLQDLCTLAWLFHAATEHPNLGENQEITLSEGQIYEASGEGYSALIMINNLQFQVKEKTGHCSMVSPETVGTYECNHLGCRKPLPEDKRCTAAHARFLLFNPEIPDNYVFTTSPPTTTLSASPPRSEELVKCSISWVIQFILENPHLGKMRQGKLEKNLRITEPLHLFDGKVGRVRAKIDGVVFDISAKVGPCARSALFKGTYFCDGNNNCFMENDPDTKVKIHQARMNLKRPRKGRKRYRIRDKRMVQTTLPQALTLKQLDNVWNCVFTISEFQAVKNLQAEIENETCFIYWTQTIQGKLVSYRTTEDPKCCIRHSRISGCCKSTPMEMPRVILENPCTKSLIAKGAKIPPYVPEEEWTRNVCIFSWYPRAGFSQALAVPQKCCDKLRGVLPSPPPITVSTTGVKIMDGISSGDYEEYIPARTSLPVKTAPKQVTESTLPLTSVTTLSTTTFPLPAPAPPTIEERTKRSETIVLTPGPTNTEETSYNETLEYNDFSDPHEVFDEDLWNRLTMGNIKTQIKMTCVGQISEDLYLPTDVIQAEVKLTGRGDDKIECQVVYSPKNGLAYVNTSCQIEFQITTEKIKIKVPKIKEGQYDWHHKTTSSAGVTGNKYTLIIENCTCPQLTQLPLGGIVVTSAPLTILYHPSSILVYTALHFDLKVFKDQSHCAFTDTDWNAYILKPLAQAIGALRPRNKRDLGIHSSLNSWWNLENSMGLGLESYQRQDYDERMLNLLADISKQQALDTRNQLSLGKALTTPAYKISINLARAITKATLAHEKDQNLKGHCRHMAGQISTQIQMDLRDISHAHLPWWLLEGIQEKLKLPKGLKLVPSHYSPTLLAPQIGWNSSTLVIGLTHQLQAAKQLPKMMKGRNMGRFQQWTPLPPTVFVNTTHVLPIDCPEQNGMFICDEIPLMVPLDTWEKNTTVLYRHTPQVWLTPSGQACTNVKQISYQGLKCPLPMPGCFGPTHYWRAGDLNIVPVQQAQINVSYELPEHNQNQTDELEQALDKAITMAEREFGDVLEIQMALVHDHETKAKLLEGKALKSIQDTEAVLFKLDTEKWLNSFYSWYDGGWLSRIQLIVACLTLTVPILWLMNLVLCCYLKKKIRKPARQHTIVVQPDTNHLPMTTYKSIPALNRVLPFTDNVPYIAVNLSKHLMAERLVFTLPRFSPEMKEMFNKGTLTTRDPHVTLAYGKEECARWKEQNPFTIGHGIAVTISGIVTSPVGTMWVLNVQQPDLFDIFEVPGSVPHISVSVSPDHEPKDLGIYLAQLQHHEMHPVSPGLFRWGKNAWFLTANFAAQGIITEN</sequence>
<evidence type="ECO:0000313" key="2">
    <source>
        <dbReference type="EMBL" id="AAD30055.1"/>
    </source>
</evidence>
<keyword evidence="2" id="KW-0946">Virion</keyword>
<gene>
    <name evidence="2" type="primary">env</name>
</gene>
<dbReference type="EMBL" id="AF133052">
    <property type="protein sequence ID" value="AAD30055.1"/>
    <property type="molecule type" value="Genomic_DNA"/>
</dbReference>
<proteinExistence type="predicted"/>
<evidence type="ECO:0000256" key="1">
    <source>
        <dbReference type="SAM" id="Phobius"/>
    </source>
</evidence>
<keyword evidence="1" id="KW-0812">Transmembrane</keyword>
<keyword evidence="1" id="KW-0472">Membrane</keyword>